<organism evidence="1 2">
    <name type="scientific">Cavenderia fasciculata</name>
    <name type="common">Slime mold</name>
    <name type="synonym">Dictyostelium fasciculatum</name>
    <dbReference type="NCBI Taxonomy" id="261658"/>
    <lineage>
        <taxon>Eukaryota</taxon>
        <taxon>Amoebozoa</taxon>
        <taxon>Evosea</taxon>
        <taxon>Eumycetozoa</taxon>
        <taxon>Dictyostelia</taxon>
        <taxon>Acytosteliales</taxon>
        <taxon>Cavenderiaceae</taxon>
        <taxon>Cavenderia</taxon>
    </lineage>
</organism>
<dbReference type="RefSeq" id="XP_004360114.1">
    <property type="nucleotide sequence ID" value="XM_004360057.1"/>
</dbReference>
<dbReference type="InterPro" id="IPR013083">
    <property type="entry name" value="Znf_RING/FYVE/PHD"/>
</dbReference>
<evidence type="ECO:0000313" key="1">
    <source>
        <dbReference type="EMBL" id="EGG22263.1"/>
    </source>
</evidence>
<evidence type="ECO:0008006" key="3">
    <source>
        <dbReference type="Google" id="ProtNLM"/>
    </source>
</evidence>
<dbReference type="AlphaFoldDB" id="F4PPF0"/>
<dbReference type="Gene3D" id="3.30.40.10">
    <property type="entry name" value="Zinc/RING finger domain, C3HC4 (zinc finger)"/>
    <property type="match status" value="1"/>
</dbReference>
<dbReference type="OrthoDB" id="9049620at2759"/>
<dbReference type="GeneID" id="14874628"/>
<gene>
    <name evidence="1" type="ORF">DFA_04381</name>
</gene>
<reference evidence="2" key="1">
    <citation type="journal article" date="2011" name="Genome Res.">
        <title>Phylogeny-wide analysis of social amoeba genomes highlights ancient origins for complex intercellular communication.</title>
        <authorList>
            <person name="Heidel A.J."/>
            <person name="Lawal H.M."/>
            <person name="Felder M."/>
            <person name="Schilde C."/>
            <person name="Helps N.R."/>
            <person name="Tunggal B."/>
            <person name="Rivero F."/>
            <person name="John U."/>
            <person name="Schleicher M."/>
            <person name="Eichinger L."/>
            <person name="Platzer M."/>
            <person name="Noegel A.A."/>
            <person name="Schaap P."/>
            <person name="Gloeckner G."/>
        </authorList>
    </citation>
    <scope>NUCLEOTIDE SEQUENCE [LARGE SCALE GENOMIC DNA]</scope>
    <source>
        <strain evidence="2">SH3</strain>
    </source>
</reference>
<keyword evidence="2" id="KW-1185">Reference proteome</keyword>
<name>F4PPF0_CACFS</name>
<dbReference type="SUPFAM" id="SSF49599">
    <property type="entry name" value="TRAF domain-like"/>
    <property type="match status" value="1"/>
</dbReference>
<dbReference type="EMBL" id="GL883009">
    <property type="protein sequence ID" value="EGG22263.1"/>
    <property type="molecule type" value="Genomic_DNA"/>
</dbReference>
<proteinExistence type="predicted"/>
<dbReference type="KEGG" id="dfa:DFA_04381"/>
<protein>
    <recommendedName>
        <fullName evidence="3">TRAF-type domain-containing protein</fullName>
    </recommendedName>
</protein>
<evidence type="ECO:0000313" key="2">
    <source>
        <dbReference type="Proteomes" id="UP000007797"/>
    </source>
</evidence>
<dbReference type="SUPFAM" id="SSF57850">
    <property type="entry name" value="RING/U-box"/>
    <property type="match status" value="1"/>
</dbReference>
<accession>F4PPF0</accession>
<sequence length="169" mass="19009">MLIHFYKGHLFCLACVQGIANGEKTFKCPSDDCNIEISLDNLIVCVVADRSVQDAKFMNPSAPREGSHIKRQEKDSHLLTCLNQIVQCPYQDNCIDTMMRKDLESHIQSSPLVHVASTPEQYKLKLNGLMNEKSKLESTMGESSTKLDDLVVQIKEIQLIIGDETNQRA</sequence>
<dbReference type="Proteomes" id="UP000007797">
    <property type="component" value="Unassembled WGS sequence"/>
</dbReference>